<protein>
    <submittedName>
        <fullName evidence="4">SPR</fullName>
        <ecNumber evidence="4">1.1.1.153</ecNumber>
    </submittedName>
</protein>
<keyword evidence="1" id="KW-0521">NADP</keyword>
<feature type="domain" description="Integrase catalytic" evidence="3">
    <location>
        <begin position="38"/>
        <end position="148"/>
    </location>
</feature>
<evidence type="ECO:0000313" key="4">
    <source>
        <dbReference type="EMBL" id="CAE1307427.1"/>
    </source>
</evidence>
<dbReference type="Gene3D" id="3.40.50.720">
    <property type="entry name" value="NAD(P)-binding Rossmann-like Domain"/>
    <property type="match status" value="1"/>
</dbReference>
<gene>
    <name evidence="4" type="ORF">SPHA_59465</name>
</gene>
<dbReference type="AlphaFoldDB" id="A0A812DUS7"/>
<dbReference type="SUPFAM" id="SSF51735">
    <property type="entry name" value="NAD(P)-binding Rossmann-fold domains"/>
    <property type="match status" value="1"/>
</dbReference>
<dbReference type="OrthoDB" id="153074at2759"/>
<comment type="caution">
    <text evidence="4">The sequence shown here is derived from an EMBL/GenBank/DDBJ whole genome shotgun (WGS) entry which is preliminary data.</text>
</comment>
<dbReference type="InterPro" id="IPR012337">
    <property type="entry name" value="RNaseH-like_sf"/>
</dbReference>
<dbReference type="SUPFAM" id="SSF53098">
    <property type="entry name" value="Ribonuclease H-like"/>
    <property type="match status" value="1"/>
</dbReference>
<dbReference type="InterPro" id="IPR036291">
    <property type="entry name" value="NAD(P)-bd_dom_sf"/>
</dbReference>
<evidence type="ECO:0000256" key="1">
    <source>
        <dbReference type="ARBA" id="ARBA00022857"/>
    </source>
</evidence>
<evidence type="ECO:0000313" key="5">
    <source>
        <dbReference type="Proteomes" id="UP000597762"/>
    </source>
</evidence>
<dbReference type="GO" id="GO:0006729">
    <property type="term" value="P:tetrahydrobiopterin biosynthetic process"/>
    <property type="evidence" value="ECO:0007669"/>
    <property type="project" value="TreeGrafter"/>
</dbReference>
<dbReference type="PANTHER" id="PTHR44085:SF2">
    <property type="entry name" value="SEPIAPTERIN REDUCTASE"/>
    <property type="match status" value="1"/>
</dbReference>
<dbReference type="GO" id="GO:0004757">
    <property type="term" value="F:sepiapterin reductase (NADP+) activity"/>
    <property type="evidence" value="ECO:0007669"/>
    <property type="project" value="UniProtKB-EC"/>
</dbReference>
<reference evidence="4" key="1">
    <citation type="submission" date="2021-01" db="EMBL/GenBank/DDBJ databases">
        <authorList>
            <person name="Li R."/>
            <person name="Bekaert M."/>
        </authorList>
    </citation>
    <scope>NUCLEOTIDE SEQUENCE</scope>
    <source>
        <strain evidence="4">Farmed</strain>
    </source>
</reference>
<evidence type="ECO:0000256" key="2">
    <source>
        <dbReference type="ARBA" id="ARBA00023002"/>
    </source>
</evidence>
<dbReference type="InterPro" id="IPR001584">
    <property type="entry name" value="Integrase_cat-core"/>
</dbReference>
<evidence type="ECO:0000259" key="3">
    <source>
        <dbReference type="PROSITE" id="PS50994"/>
    </source>
</evidence>
<dbReference type="Proteomes" id="UP000597762">
    <property type="component" value="Unassembled WGS sequence"/>
</dbReference>
<dbReference type="Gene3D" id="3.30.420.10">
    <property type="entry name" value="Ribonuclease H-like superfamily/Ribonuclease H"/>
    <property type="match status" value="1"/>
</dbReference>
<name>A0A812DUS7_ACAPH</name>
<sequence>MCGFIFVCQLVLPGGVYNKKDTEVSENVVRSCDRCQSIDPSPNIHELGEIQVDTNWTRLSIDGTHYRGEMYLTIVDCGPGRFAIWREIRAATADIIAKELEEIFFERGPVEVLMDNGAAFRSEVFRSMLDKWNTRQYYRAAYRPSGNAIQHFKYLSLYCTGKAARDMFFKVLAAEEPTIRVLNYAPGPLDTDMQTCLRENLGDAENRAMIKEMADQGKLVKCEDTVQKLIHILCKNTFTSGLTSQSHSITTLRDSTHFTLRYCLPSVTPALLQHPALLQLPARSCSLQLIPAPSSTPAASSSFLHLPALLQPSAHSYSFQLTPAVYSSPLRRFTDVPRPIPAPADDLIQCPLTSSARYRPDTVQTTSVFFTTVCK</sequence>
<dbReference type="InterPro" id="IPR051721">
    <property type="entry name" value="Biopterin_syn/organic_redct"/>
</dbReference>
<dbReference type="GO" id="GO:0003676">
    <property type="term" value="F:nucleic acid binding"/>
    <property type="evidence" value="ECO:0007669"/>
    <property type="project" value="InterPro"/>
</dbReference>
<keyword evidence="2 4" id="KW-0560">Oxidoreductase</keyword>
<dbReference type="EMBL" id="CAHIKZ030004120">
    <property type="protein sequence ID" value="CAE1307427.1"/>
    <property type="molecule type" value="Genomic_DNA"/>
</dbReference>
<dbReference type="InterPro" id="IPR036397">
    <property type="entry name" value="RNaseH_sf"/>
</dbReference>
<dbReference type="GO" id="GO:0015074">
    <property type="term" value="P:DNA integration"/>
    <property type="evidence" value="ECO:0007669"/>
    <property type="project" value="InterPro"/>
</dbReference>
<keyword evidence="5" id="KW-1185">Reference proteome</keyword>
<dbReference type="EC" id="1.1.1.153" evidence="4"/>
<accession>A0A812DUS7</accession>
<dbReference type="PROSITE" id="PS50994">
    <property type="entry name" value="INTEGRASE"/>
    <property type="match status" value="1"/>
</dbReference>
<proteinExistence type="predicted"/>
<dbReference type="PANTHER" id="PTHR44085">
    <property type="entry name" value="SEPIAPTERIN REDUCTASE"/>
    <property type="match status" value="1"/>
</dbReference>
<organism evidence="4 5">
    <name type="scientific">Acanthosepion pharaonis</name>
    <name type="common">Pharaoh cuttlefish</name>
    <name type="synonym">Sepia pharaonis</name>
    <dbReference type="NCBI Taxonomy" id="158019"/>
    <lineage>
        <taxon>Eukaryota</taxon>
        <taxon>Metazoa</taxon>
        <taxon>Spiralia</taxon>
        <taxon>Lophotrochozoa</taxon>
        <taxon>Mollusca</taxon>
        <taxon>Cephalopoda</taxon>
        <taxon>Coleoidea</taxon>
        <taxon>Decapodiformes</taxon>
        <taxon>Sepiida</taxon>
        <taxon>Sepiina</taxon>
        <taxon>Sepiidae</taxon>
        <taxon>Acanthosepion</taxon>
    </lineage>
</organism>